<dbReference type="SUPFAM" id="SSF52540">
    <property type="entry name" value="P-loop containing nucleoside triphosphate hydrolases"/>
    <property type="match status" value="1"/>
</dbReference>
<sequence length="531" mass="62027">MNVIKYISSSSKESIVNSSEFNDFNEYIHVQRPIEYKLKNALKNLKTKHHGIILLVGSVGDGKSHLLSYFNKNNNELLNDVYIYNDATESDNPYKTAVETLAEKFENYESGNLKKLIIAINIGMLHNFKEYLIEKNKDSEIVKTIELSNIFSTNGMENTLFESENITLVSFLNESNFEIEDKKVISDFCDGIFKKIFQEDSSNPFYKTFIEDDGKNRSEPIYQNFQLLLDKRVQNSIIHLLIKIQIENKRIISTRALLNFIHDIIVPDSNIKSNDSFLVNLLFNSFDKSSILSAIYYQDPILIQDAKLDKLNIEIYNSLDLQSKCEVLFGEEDFVKIKNYLYLLEGLSHKRKFEMIIRLHYLFNHDLYEFQAFFDYINMIENIETNKQLQKDILKKIYTAIYKWKGSPMDGFIYNESLKPDTSMRIGLQFNPKAKNIKVTNKDTILVTFEIQEKFYEIEIDYNLFILMKKIENGYILKEKDKIETVVFSEFVDNILNNLESNNKTVINIPSTNETYMISEGFLGYDIEGVK</sequence>
<organism evidence="1 2">
    <name type="scientific">Staphylococcus equorum</name>
    <dbReference type="NCBI Taxonomy" id="246432"/>
    <lineage>
        <taxon>Bacteria</taxon>
        <taxon>Bacillati</taxon>
        <taxon>Bacillota</taxon>
        <taxon>Bacilli</taxon>
        <taxon>Bacillales</taxon>
        <taxon>Staphylococcaceae</taxon>
        <taxon>Staphylococcus</taxon>
    </lineage>
</organism>
<accession>A0A9X4R1A2</accession>
<gene>
    <name evidence="1" type="primary">dptF</name>
    <name evidence="1" type="ORF">M4L89_11965</name>
</gene>
<dbReference type="InterPro" id="IPR017647">
    <property type="entry name" value="Dnd_assoc_3"/>
</dbReference>
<dbReference type="EMBL" id="JAMBQA010000007">
    <property type="protein sequence ID" value="MDG0846942.1"/>
    <property type="molecule type" value="Genomic_DNA"/>
</dbReference>
<dbReference type="InterPro" id="IPR027417">
    <property type="entry name" value="P-loop_NTPase"/>
</dbReference>
<dbReference type="AlphaFoldDB" id="A0A9X4R1A2"/>
<comment type="caution">
    <text evidence="1">The sequence shown here is derived from an EMBL/GenBank/DDBJ whole genome shotgun (WGS) entry which is preliminary data.</text>
</comment>
<dbReference type="Proteomes" id="UP001152422">
    <property type="component" value="Unassembled WGS sequence"/>
</dbReference>
<evidence type="ECO:0000313" key="2">
    <source>
        <dbReference type="Proteomes" id="UP001152422"/>
    </source>
</evidence>
<dbReference type="RefSeq" id="WP_277583508.1">
    <property type="nucleotide sequence ID" value="NZ_JAMBPY010000007.1"/>
</dbReference>
<protein>
    <submittedName>
        <fullName evidence="1">DNA phosphorothioation-dependent restriction protein DptF</fullName>
    </submittedName>
</protein>
<evidence type="ECO:0000313" key="1">
    <source>
        <dbReference type="EMBL" id="MDG0846942.1"/>
    </source>
</evidence>
<name>A0A9X4R1A2_9STAP</name>
<proteinExistence type="predicted"/>
<reference evidence="1" key="1">
    <citation type="submission" date="2022-05" db="EMBL/GenBank/DDBJ databases">
        <title>Comparative genomics of Staphylococcus equorum isolates.</title>
        <authorList>
            <person name="Luelf R.H."/>
        </authorList>
    </citation>
    <scope>NUCLEOTIDE SEQUENCE</scope>
    <source>
        <strain evidence="1">TMW 2.2497</strain>
    </source>
</reference>
<keyword evidence="2" id="KW-1185">Reference proteome</keyword>
<dbReference type="NCBIfam" id="TIGR03238">
    <property type="entry name" value="dnd_assoc_3"/>
    <property type="match status" value="1"/>
</dbReference>